<comment type="caution">
    <text evidence="2">The sequence shown here is derived from an EMBL/GenBank/DDBJ whole genome shotgun (WGS) entry which is preliminary data.</text>
</comment>
<sequence length="184" mass="21117">MNRATPWINHITKTCNAQPSPSLRDGHIAVKTEPWGLGGGSAIAQLYLPLNRQQCWQKVTNYPQWVNYFPDITHSQVLTQNQQLYQKGIKDFILLRIEVEIYLQIRETLNQAIEFQLLKGSFSEFLAYLHLQDYQQGTLVSYAVQATPNFPVPAPLIEQALKIELPANMRHMRQVLCPLTEDAK</sequence>
<dbReference type="Proteomes" id="UP001235303">
    <property type="component" value="Unassembled WGS sequence"/>
</dbReference>
<gene>
    <name evidence="2" type="ORF">PMG71_19845</name>
</gene>
<name>A0ABT7AXQ3_9CYAN</name>
<protein>
    <submittedName>
        <fullName evidence="2">SRPBCC family protein</fullName>
    </submittedName>
</protein>
<dbReference type="PANTHER" id="PTHR34060:SF1">
    <property type="entry name" value="POLYKETIDE CYCLASE _ DEHYDRASE AND LIPID TRANSPORT PROTEIN"/>
    <property type="match status" value="1"/>
</dbReference>
<evidence type="ECO:0000259" key="1">
    <source>
        <dbReference type="Pfam" id="PF03364"/>
    </source>
</evidence>
<dbReference type="InterPro" id="IPR005031">
    <property type="entry name" value="COQ10_START"/>
</dbReference>
<dbReference type="EMBL" id="JAQOSP010000123">
    <property type="protein sequence ID" value="MDJ1171684.1"/>
    <property type="molecule type" value="Genomic_DNA"/>
</dbReference>
<keyword evidence="3" id="KW-1185">Reference proteome</keyword>
<dbReference type="PANTHER" id="PTHR34060">
    <property type="entry name" value="POLYKETIDE CYCLASE / DEHYDRASE AND LIPID TRANSPORT PROTEIN"/>
    <property type="match status" value="1"/>
</dbReference>
<reference evidence="2 3" key="1">
    <citation type="submission" date="2023-01" db="EMBL/GenBank/DDBJ databases">
        <title>Novel diversity within Roseofilum (Cyanobacteria; Desertifilaceae) from marine benthic mats with descriptions of four novel species.</title>
        <authorList>
            <person name="Wang Y."/>
            <person name="Berthold D.E."/>
            <person name="Hu J."/>
            <person name="Lefler F.W."/>
            <person name="Laughinghouse H.D. IV."/>
        </authorList>
    </citation>
    <scope>NUCLEOTIDE SEQUENCE [LARGE SCALE GENOMIC DNA]</scope>
    <source>
        <strain evidence="2 3">BLCC-M154</strain>
    </source>
</reference>
<dbReference type="InterPro" id="IPR023393">
    <property type="entry name" value="START-like_dom_sf"/>
</dbReference>
<accession>A0ABT7AXQ3</accession>
<evidence type="ECO:0000313" key="3">
    <source>
        <dbReference type="Proteomes" id="UP001235303"/>
    </source>
</evidence>
<organism evidence="2 3">
    <name type="scientific">Roseofilum acuticapitatum BLCC-M154</name>
    <dbReference type="NCBI Taxonomy" id="3022444"/>
    <lineage>
        <taxon>Bacteria</taxon>
        <taxon>Bacillati</taxon>
        <taxon>Cyanobacteriota</taxon>
        <taxon>Cyanophyceae</taxon>
        <taxon>Desertifilales</taxon>
        <taxon>Desertifilaceae</taxon>
        <taxon>Roseofilum</taxon>
        <taxon>Roseofilum acuticapitatum</taxon>
    </lineage>
</organism>
<dbReference type="RefSeq" id="WP_283755437.1">
    <property type="nucleotide sequence ID" value="NZ_JAQOSP010000123.1"/>
</dbReference>
<dbReference type="SUPFAM" id="SSF55961">
    <property type="entry name" value="Bet v1-like"/>
    <property type="match status" value="1"/>
</dbReference>
<proteinExistence type="predicted"/>
<dbReference type="Gene3D" id="3.30.530.20">
    <property type="match status" value="1"/>
</dbReference>
<dbReference type="Pfam" id="PF03364">
    <property type="entry name" value="Polyketide_cyc"/>
    <property type="match status" value="1"/>
</dbReference>
<evidence type="ECO:0000313" key="2">
    <source>
        <dbReference type="EMBL" id="MDJ1171684.1"/>
    </source>
</evidence>
<feature type="domain" description="Coenzyme Q-binding protein COQ10 START" evidence="1">
    <location>
        <begin position="51"/>
        <end position="172"/>
    </location>
</feature>